<name>A0A7M4DLJ0_9MICO</name>
<protein>
    <submittedName>
        <fullName evidence="2">Ribonuclease Z</fullName>
    </submittedName>
</protein>
<dbReference type="GO" id="GO:0042781">
    <property type="term" value="F:3'-tRNA processing endoribonuclease activity"/>
    <property type="evidence" value="ECO:0007669"/>
    <property type="project" value="TreeGrafter"/>
</dbReference>
<dbReference type="Pfam" id="PF12706">
    <property type="entry name" value="Lactamase_B_2"/>
    <property type="match status" value="1"/>
</dbReference>
<dbReference type="Gene3D" id="3.60.15.10">
    <property type="entry name" value="Ribonuclease Z/Hydroxyacylglutathione hydrolase-like"/>
    <property type="match status" value="1"/>
</dbReference>
<gene>
    <name evidence="2" type="ORF">HALOF300_03007</name>
</gene>
<comment type="caution">
    <text evidence="2">The sequence shown here is derived from an EMBL/GenBank/DDBJ whole genome shotgun (WGS) entry which is preliminary data.</text>
</comment>
<dbReference type="CDD" id="cd07716">
    <property type="entry name" value="RNaseZ_short-form-like_MBL-fold"/>
    <property type="match status" value="1"/>
</dbReference>
<sequence>MRLTVIGSSGSVSGPDSASSCYLVEADHDGRTWRVLLDLGSGAFGQLLRHGDPATLDGVLLSHLHADHVVDTAALHVYLKYGPGAPHPRVDIHGPEGTQARLAQICGDSDTPDDQFRVFTWDPAAPVRIGPLSIVPFVVRHPTPAYAMRISGPAENGDGTRVITYTGDTDACAGVAEAAQGADLLLSEAAFEEGRDTVRGIHLTGRRAGELARGAGARRLVLTHLPPWTSPATVHAEALTAYSGPVDLAEPGATWRL</sequence>
<dbReference type="Proteomes" id="UP000419743">
    <property type="component" value="Unassembled WGS sequence"/>
</dbReference>
<reference evidence="2 3" key="1">
    <citation type="submission" date="2019-11" db="EMBL/GenBank/DDBJ databases">
        <authorList>
            <person name="Criscuolo A."/>
        </authorList>
    </citation>
    <scope>NUCLEOTIDE SEQUENCE [LARGE SCALE GENOMIC DNA]</scope>
    <source>
        <strain evidence="2">CIP111667</strain>
    </source>
</reference>
<dbReference type="InterPro" id="IPR001279">
    <property type="entry name" value="Metallo-B-lactamas"/>
</dbReference>
<dbReference type="RefSeq" id="WP_156741723.1">
    <property type="nucleotide sequence ID" value="NZ_CACRYJ010000045.1"/>
</dbReference>
<dbReference type="SUPFAM" id="SSF56281">
    <property type="entry name" value="Metallo-hydrolase/oxidoreductase"/>
    <property type="match status" value="1"/>
</dbReference>
<accession>A0A7M4DLJ0</accession>
<evidence type="ECO:0000313" key="3">
    <source>
        <dbReference type="Proteomes" id="UP000419743"/>
    </source>
</evidence>
<dbReference type="PANTHER" id="PTHR46018:SF4">
    <property type="entry name" value="METALLO-HYDROLASE YHFI-RELATED"/>
    <property type="match status" value="1"/>
</dbReference>
<evidence type="ECO:0000259" key="1">
    <source>
        <dbReference type="Pfam" id="PF12706"/>
    </source>
</evidence>
<dbReference type="EMBL" id="CACRYJ010000045">
    <property type="protein sequence ID" value="VZO38150.1"/>
    <property type="molecule type" value="Genomic_DNA"/>
</dbReference>
<dbReference type="PANTHER" id="PTHR46018">
    <property type="entry name" value="ZINC PHOSPHODIESTERASE ELAC PROTEIN 1"/>
    <property type="match status" value="1"/>
</dbReference>
<dbReference type="AlphaFoldDB" id="A0A7M4DLJ0"/>
<feature type="domain" description="Metallo-beta-lactamase" evidence="1">
    <location>
        <begin position="34"/>
        <end position="224"/>
    </location>
</feature>
<dbReference type="InterPro" id="IPR036866">
    <property type="entry name" value="RibonucZ/Hydroxyglut_hydro"/>
</dbReference>
<proteinExistence type="predicted"/>
<organism evidence="2 3">
    <name type="scientific">Occultella aeris</name>
    <dbReference type="NCBI Taxonomy" id="2761496"/>
    <lineage>
        <taxon>Bacteria</taxon>
        <taxon>Bacillati</taxon>
        <taxon>Actinomycetota</taxon>
        <taxon>Actinomycetes</taxon>
        <taxon>Micrococcales</taxon>
        <taxon>Ruaniaceae</taxon>
        <taxon>Occultella</taxon>
    </lineage>
</organism>
<keyword evidence="3" id="KW-1185">Reference proteome</keyword>
<evidence type="ECO:0000313" key="2">
    <source>
        <dbReference type="EMBL" id="VZO38150.1"/>
    </source>
</evidence>